<comment type="caution">
    <text evidence="9">The sequence shown here is derived from an EMBL/GenBank/DDBJ whole genome shotgun (WGS) entry which is preliminary data.</text>
</comment>
<name>A0AAV4FQ14_9GAST</name>
<dbReference type="Pfam" id="PF01618">
    <property type="entry name" value="MotA_ExbB"/>
    <property type="match status" value="1"/>
</dbReference>
<feature type="domain" description="MotA/TolQ/ExbB proton channel" evidence="8">
    <location>
        <begin position="17"/>
        <end position="136"/>
    </location>
</feature>
<sequence>MGKLREAKSLCSDSSVPIARLLEKGISRIGKSTDEITKAIEGAGALEIYRLEKNVSLIGTFAGVAPMIGFLGTVIGMIIAFHEMASQGGQAEINLLATGIYTAMTTTVAGLIVGIICSLSYNHLVITTENLLHTMEVSIISFMDTLNNPED</sequence>
<evidence type="ECO:0000259" key="8">
    <source>
        <dbReference type="Pfam" id="PF01618"/>
    </source>
</evidence>
<dbReference type="Proteomes" id="UP000762676">
    <property type="component" value="Unassembled WGS sequence"/>
</dbReference>
<evidence type="ECO:0000256" key="2">
    <source>
        <dbReference type="ARBA" id="ARBA00010442"/>
    </source>
</evidence>
<dbReference type="EMBL" id="BMAT01004542">
    <property type="protein sequence ID" value="GFR75392.1"/>
    <property type="molecule type" value="Genomic_DNA"/>
</dbReference>
<dbReference type="InterPro" id="IPR002898">
    <property type="entry name" value="MotA_ExbB_proton_chnl"/>
</dbReference>
<evidence type="ECO:0000256" key="4">
    <source>
        <dbReference type="ARBA" id="ARBA00022692"/>
    </source>
</evidence>
<gene>
    <name evidence="9" type="ORF">ElyMa_002187200</name>
</gene>
<keyword evidence="3" id="KW-1003">Cell membrane</keyword>
<comment type="similarity">
    <text evidence="2">Belongs to the ExbB/TolQ family.</text>
</comment>
<dbReference type="InterPro" id="IPR050790">
    <property type="entry name" value="ExbB/TolQ_transport"/>
</dbReference>
<dbReference type="GO" id="GO:0005886">
    <property type="term" value="C:plasma membrane"/>
    <property type="evidence" value="ECO:0007669"/>
    <property type="project" value="UniProtKB-SubCell"/>
</dbReference>
<comment type="subcellular location">
    <subcellularLocation>
        <location evidence="1">Cell membrane</location>
        <topology evidence="1">Multi-pass membrane protein</topology>
    </subcellularLocation>
</comment>
<keyword evidence="4 7" id="KW-0812">Transmembrane</keyword>
<feature type="transmembrane region" description="Helical" evidence="7">
    <location>
        <begin position="57"/>
        <end position="81"/>
    </location>
</feature>
<accession>A0AAV4FQ14</accession>
<evidence type="ECO:0000256" key="7">
    <source>
        <dbReference type="SAM" id="Phobius"/>
    </source>
</evidence>
<evidence type="ECO:0000256" key="5">
    <source>
        <dbReference type="ARBA" id="ARBA00022989"/>
    </source>
</evidence>
<organism evidence="9 10">
    <name type="scientific">Elysia marginata</name>
    <dbReference type="NCBI Taxonomy" id="1093978"/>
    <lineage>
        <taxon>Eukaryota</taxon>
        <taxon>Metazoa</taxon>
        <taxon>Spiralia</taxon>
        <taxon>Lophotrochozoa</taxon>
        <taxon>Mollusca</taxon>
        <taxon>Gastropoda</taxon>
        <taxon>Heterobranchia</taxon>
        <taxon>Euthyneura</taxon>
        <taxon>Panpulmonata</taxon>
        <taxon>Sacoglossa</taxon>
        <taxon>Placobranchoidea</taxon>
        <taxon>Plakobranchidae</taxon>
        <taxon>Elysia</taxon>
    </lineage>
</organism>
<evidence type="ECO:0000313" key="9">
    <source>
        <dbReference type="EMBL" id="GFR75392.1"/>
    </source>
</evidence>
<dbReference type="GO" id="GO:0017038">
    <property type="term" value="P:protein import"/>
    <property type="evidence" value="ECO:0007669"/>
    <property type="project" value="TreeGrafter"/>
</dbReference>
<keyword evidence="10" id="KW-1185">Reference proteome</keyword>
<proteinExistence type="inferred from homology"/>
<keyword evidence="5 7" id="KW-1133">Transmembrane helix</keyword>
<evidence type="ECO:0000256" key="3">
    <source>
        <dbReference type="ARBA" id="ARBA00022475"/>
    </source>
</evidence>
<dbReference type="PANTHER" id="PTHR30625">
    <property type="entry name" value="PROTEIN TOLQ"/>
    <property type="match status" value="1"/>
</dbReference>
<evidence type="ECO:0000256" key="6">
    <source>
        <dbReference type="ARBA" id="ARBA00023136"/>
    </source>
</evidence>
<evidence type="ECO:0000256" key="1">
    <source>
        <dbReference type="ARBA" id="ARBA00004651"/>
    </source>
</evidence>
<feature type="transmembrane region" description="Helical" evidence="7">
    <location>
        <begin position="93"/>
        <end position="121"/>
    </location>
</feature>
<reference evidence="9 10" key="1">
    <citation type="journal article" date="2021" name="Elife">
        <title>Chloroplast acquisition without the gene transfer in kleptoplastic sea slugs, Plakobranchus ocellatus.</title>
        <authorList>
            <person name="Maeda T."/>
            <person name="Takahashi S."/>
            <person name="Yoshida T."/>
            <person name="Shimamura S."/>
            <person name="Takaki Y."/>
            <person name="Nagai Y."/>
            <person name="Toyoda A."/>
            <person name="Suzuki Y."/>
            <person name="Arimoto A."/>
            <person name="Ishii H."/>
            <person name="Satoh N."/>
            <person name="Nishiyama T."/>
            <person name="Hasebe M."/>
            <person name="Maruyama T."/>
            <person name="Minagawa J."/>
            <person name="Obokata J."/>
            <person name="Shigenobu S."/>
        </authorList>
    </citation>
    <scope>NUCLEOTIDE SEQUENCE [LARGE SCALE GENOMIC DNA]</scope>
</reference>
<evidence type="ECO:0000313" key="10">
    <source>
        <dbReference type="Proteomes" id="UP000762676"/>
    </source>
</evidence>
<keyword evidence="6 7" id="KW-0472">Membrane</keyword>
<dbReference type="PANTHER" id="PTHR30625:SF17">
    <property type="entry name" value="TOLQ-RELATED"/>
    <property type="match status" value="1"/>
</dbReference>
<dbReference type="AlphaFoldDB" id="A0AAV4FQ14"/>
<protein>
    <submittedName>
        <fullName evidence="9">Biopolymer transport protein ExbB</fullName>
    </submittedName>
</protein>